<accession>K6WAI8</accession>
<name>K6WAI8_9MICO</name>
<dbReference type="RefSeq" id="WP_006503614.1">
    <property type="nucleotide sequence ID" value="NZ_BAGZ01000017.1"/>
</dbReference>
<dbReference type="STRING" id="100225.SAMN05421595_0068"/>
<reference evidence="3 4" key="1">
    <citation type="submission" date="2012-08" db="EMBL/GenBank/DDBJ databases">
        <title>Whole genome shotgun sequence of Austwickia chelonae NBRC 105200.</title>
        <authorList>
            <person name="Yoshida I."/>
            <person name="Hosoyama A."/>
            <person name="Tsuchikane K."/>
            <person name="Katsumata H."/>
            <person name="Ando Y."/>
            <person name="Ohji S."/>
            <person name="Hamada M."/>
            <person name="Tamura T."/>
            <person name="Yamazoe A."/>
            <person name="Yamazaki S."/>
            <person name="Fujita N."/>
        </authorList>
    </citation>
    <scope>NUCLEOTIDE SEQUENCE [LARGE SCALE GENOMIC DNA]</scope>
    <source>
        <strain evidence="3 4">NBRC 105200</strain>
    </source>
</reference>
<dbReference type="CDD" id="cd02976">
    <property type="entry name" value="NrdH"/>
    <property type="match status" value="1"/>
</dbReference>
<dbReference type="AlphaFoldDB" id="K6WAI8"/>
<evidence type="ECO:0000259" key="2">
    <source>
        <dbReference type="Pfam" id="PF00462"/>
    </source>
</evidence>
<keyword evidence="4" id="KW-1185">Reference proteome</keyword>
<evidence type="ECO:0000313" key="3">
    <source>
        <dbReference type="EMBL" id="GAB78857.1"/>
    </source>
</evidence>
<protein>
    <recommendedName>
        <fullName evidence="2">Glutaredoxin domain-containing protein</fullName>
    </recommendedName>
</protein>
<dbReference type="InterPro" id="IPR036249">
    <property type="entry name" value="Thioredoxin-like_sf"/>
</dbReference>
<dbReference type="InterPro" id="IPR002109">
    <property type="entry name" value="Glutaredoxin"/>
</dbReference>
<sequence length="142" mass="14981">MRTRWLLPGFCALLGLIQVVSALRGGHLLSLVPAALLLALAVLLAPARLPVQVDQDGARHAVEQGKVVIYHRAGCPYCLRLQRSLGADLRAAAVWVDIWADPQAAAFVRSVTGGDETVPTVVIDGVPVVNPPPATVVQALRG</sequence>
<dbReference type="Pfam" id="PF00462">
    <property type="entry name" value="Glutaredoxin"/>
    <property type="match status" value="1"/>
</dbReference>
<evidence type="ECO:0000313" key="4">
    <source>
        <dbReference type="Proteomes" id="UP000008495"/>
    </source>
</evidence>
<proteinExistence type="predicted"/>
<evidence type="ECO:0000256" key="1">
    <source>
        <dbReference type="SAM" id="Phobius"/>
    </source>
</evidence>
<keyword evidence="1" id="KW-0472">Membrane</keyword>
<keyword evidence="1" id="KW-1133">Transmembrane helix</keyword>
<gene>
    <name evidence="3" type="ORF">AUCHE_17_00690</name>
</gene>
<keyword evidence="1" id="KW-0812">Transmembrane</keyword>
<feature type="domain" description="Glutaredoxin" evidence="2">
    <location>
        <begin position="67"/>
        <end position="126"/>
    </location>
</feature>
<dbReference type="EMBL" id="BAGZ01000017">
    <property type="protein sequence ID" value="GAB78857.1"/>
    <property type="molecule type" value="Genomic_DNA"/>
</dbReference>
<dbReference type="PROSITE" id="PS51354">
    <property type="entry name" value="GLUTAREDOXIN_2"/>
    <property type="match status" value="1"/>
</dbReference>
<dbReference type="eggNOG" id="COG0695">
    <property type="taxonomic scope" value="Bacteria"/>
</dbReference>
<dbReference type="Gene3D" id="3.40.30.10">
    <property type="entry name" value="Glutaredoxin"/>
    <property type="match status" value="1"/>
</dbReference>
<feature type="transmembrane region" description="Helical" evidence="1">
    <location>
        <begin position="32"/>
        <end position="51"/>
    </location>
</feature>
<dbReference type="OrthoDB" id="8991911at2"/>
<dbReference type="SUPFAM" id="SSF52833">
    <property type="entry name" value="Thioredoxin-like"/>
    <property type="match status" value="1"/>
</dbReference>
<comment type="caution">
    <text evidence="3">The sequence shown here is derived from an EMBL/GenBank/DDBJ whole genome shotgun (WGS) entry which is preliminary data.</text>
</comment>
<organism evidence="3 4">
    <name type="scientific">Austwickia chelonae NBRC 105200</name>
    <dbReference type="NCBI Taxonomy" id="1184607"/>
    <lineage>
        <taxon>Bacteria</taxon>
        <taxon>Bacillati</taxon>
        <taxon>Actinomycetota</taxon>
        <taxon>Actinomycetes</taxon>
        <taxon>Micrococcales</taxon>
        <taxon>Dermatophilaceae</taxon>
        <taxon>Austwickia</taxon>
    </lineage>
</organism>
<dbReference type="Proteomes" id="UP000008495">
    <property type="component" value="Unassembled WGS sequence"/>
</dbReference>